<dbReference type="RefSeq" id="XP_043060060.1">
    <property type="nucleotide sequence ID" value="XM_043203434.1"/>
</dbReference>
<evidence type="ECO:0000313" key="7">
    <source>
        <dbReference type="EMBL" id="KAG7819038.1"/>
    </source>
</evidence>
<dbReference type="GO" id="GO:0016787">
    <property type="term" value="F:hydrolase activity"/>
    <property type="evidence" value="ECO:0007669"/>
    <property type="project" value="InterPro"/>
</dbReference>
<dbReference type="GO" id="GO:0005783">
    <property type="term" value="C:endoplasmic reticulum"/>
    <property type="evidence" value="ECO:0007669"/>
    <property type="project" value="TreeGrafter"/>
</dbReference>
<evidence type="ECO:0000256" key="4">
    <source>
        <dbReference type="ARBA" id="ARBA00023136"/>
    </source>
</evidence>
<proteinExistence type="predicted"/>
<dbReference type="Pfam" id="PF00149">
    <property type="entry name" value="Metallophos"/>
    <property type="match status" value="1"/>
</dbReference>
<name>A0AAN6DFR6_PICAN</name>
<comment type="subcellular location">
    <subcellularLocation>
        <location evidence="1">Membrane</location>
        <topology evidence="1">Multi-pass membrane protein</topology>
    </subcellularLocation>
</comment>
<keyword evidence="2 5" id="KW-0812">Transmembrane</keyword>
<comment type="caution">
    <text evidence="7">The sequence shown here is derived from an EMBL/GenBank/DDBJ whole genome shotgun (WGS) entry which is preliminary data.</text>
</comment>
<gene>
    <name evidence="7" type="ORF">KL928_002906</name>
</gene>
<evidence type="ECO:0000259" key="6">
    <source>
        <dbReference type="Pfam" id="PF00149"/>
    </source>
</evidence>
<dbReference type="SUPFAM" id="SSF56300">
    <property type="entry name" value="Metallo-dependent phosphatases"/>
    <property type="match status" value="1"/>
</dbReference>
<evidence type="ECO:0000313" key="8">
    <source>
        <dbReference type="Proteomes" id="UP001196530"/>
    </source>
</evidence>
<dbReference type="InterPro" id="IPR029052">
    <property type="entry name" value="Metallo-depent_PP-like"/>
</dbReference>
<keyword evidence="3 5" id="KW-1133">Transmembrane helix</keyword>
<keyword evidence="4 5" id="KW-0472">Membrane</keyword>
<feature type="transmembrane region" description="Helical" evidence="5">
    <location>
        <begin position="435"/>
        <end position="455"/>
    </location>
</feature>
<dbReference type="GO" id="GO:0016020">
    <property type="term" value="C:membrane"/>
    <property type="evidence" value="ECO:0007669"/>
    <property type="project" value="UniProtKB-SubCell"/>
</dbReference>
<evidence type="ECO:0000256" key="3">
    <source>
        <dbReference type="ARBA" id="ARBA00022989"/>
    </source>
</evidence>
<accession>A0AAN6DFR6</accession>
<dbReference type="InterPro" id="IPR033308">
    <property type="entry name" value="PGAP5/Cdc1/Ted1"/>
</dbReference>
<dbReference type="Gene3D" id="3.60.21.10">
    <property type="match status" value="1"/>
</dbReference>
<dbReference type="Proteomes" id="UP001196530">
    <property type="component" value="Unassembled WGS sequence"/>
</dbReference>
<dbReference type="GO" id="GO:0006506">
    <property type="term" value="P:GPI anchor biosynthetic process"/>
    <property type="evidence" value="ECO:0007669"/>
    <property type="project" value="InterPro"/>
</dbReference>
<dbReference type="PANTHER" id="PTHR13315:SF4">
    <property type="entry name" value="METALLOPHOSPHOESTERASE, ISOFORM E"/>
    <property type="match status" value="1"/>
</dbReference>
<sequence>MQSFLCKSNACLTYAIQLQCGCNGIRHQSNSNTIWDTKDTERGSKYYRHMTQITVQTLLTHYSNVSDGEIKYSQKIFNISGFTCNYRKKDRLMRLRLSALVAFRPPKASATSVLVVLGLWLLLFHWFTRIDVWLHSLMCSFPGSDTDYHVLLVADPQLVDNHTYPGRPWPLLKLSQVTADDYMRRNYRSLLTHLRPEAVFFLGDLMDNGRSSSDEFYARELERFKRVFAPGTTETLTLVPGNHDIGYGDGVRLPSLQRFETFFGKPNQRIARKGHELIFLDTISLSNTQDEAIYGEARRLLEEIGREPKMQPRILFHHVPLYRDPSEQPCGKYRESRKFPVAKGHQYQTVIDPSLSLEILEKIRPDYIFSGDDHDYCEVVHRYTTGEAVEVTVKSFSLAMGIKYPAVELLSVGEAGGDAAVAYSLCYLGRPFRDIAAYVVAAVANGLWLLWSFADRRSGAKLDFPRLLRYTAVEFAAVTFMYWIIK</sequence>
<feature type="domain" description="Calcineurin-like phosphoesterase" evidence="6">
    <location>
        <begin position="184"/>
        <end position="376"/>
    </location>
</feature>
<dbReference type="GeneID" id="66126957"/>
<organism evidence="7 8">
    <name type="scientific">Pichia angusta</name>
    <name type="common">Yeast</name>
    <name type="synonym">Hansenula polymorpha</name>
    <dbReference type="NCBI Taxonomy" id="870730"/>
    <lineage>
        <taxon>Eukaryota</taxon>
        <taxon>Fungi</taxon>
        <taxon>Dikarya</taxon>
        <taxon>Ascomycota</taxon>
        <taxon>Saccharomycotina</taxon>
        <taxon>Pichiomycetes</taxon>
        <taxon>Pichiales</taxon>
        <taxon>Pichiaceae</taxon>
        <taxon>Ogataea</taxon>
    </lineage>
</organism>
<dbReference type="InterPro" id="IPR004843">
    <property type="entry name" value="Calcineurin-like_PHP"/>
</dbReference>
<feature type="transmembrane region" description="Helical" evidence="5">
    <location>
        <begin position="467"/>
        <end position="485"/>
    </location>
</feature>
<dbReference type="EMBL" id="JAHLUX010000005">
    <property type="protein sequence ID" value="KAG7819038.1"/>
    <property type="molecule type" value="Genomic_DNA"/>
</dbReference>
<protein>
    <recommendedName>
        <fullName evidence="6">Calcineurin-like phosphoesterase domain-containing protein</fullName>
    </recommendedName>
</protein>
<evidence type="ECO:0000256" key="5">
    <source>
        <dbReference type="SAM" id="Phobius"/>
    </source>
</evidence>
<reference evidence="7" key="1">
    <citation type="journal article" date="2021" name="G3 (Bethesda)">
        <title>Genomic diversity, chromosomal rearrangements, and interspecies hybridization in the ogataea polymorpha species complex.</title>
        <authorList>
            <person name="Hanson S.J."/>
            <person name="Cinneide E.O."/>
            <person name="Salzberg L.I."/>
            <person name="Wolfe K.H."/>
            <person name="McGowan J."/>
            <person name="Fitzpatrick D.A."/>
            <person name="Matlin K."/>
        </authorList>
    </citation>
    <scope>NUCLEOTIDE SEQUENCE</scope>
    <source>
        <strain evidence="7">61-244</strain>
    </source>
</reference>
<evidence type="ECO:0000256" key="1">
    <source>
        <dbReference type="ARBA" id="ARBA00004141"/>
    </source>
</evidence>
<evidence type="ECO:0000256" key="2">
    <source>
        <dbReference type="ARBA" id="ARBA00022692"/>
    </source>
</evidence>
<dbReference type="PANTHER" id="PTHR13315">
    <property type="entry name" value="METALLO PHOSPHOESTERASE RELATED"/>
    <property type="match status" value="1"/>
</dbReference>
<dbReference type="AlphaFoldDB" id="A0AAN6DFR6"/>